<evidence type="ECO:0000256" key="15">
    <source>
        <dbReference type="ARBA" id="ARBA00074309"/>
    </source>
</evidence>
<dbReference type="Proteomes" id="UP000249619">
    <property type="component" value="Unassembled WGS sequence"/>
</dbReference>
<evidence type="ECO:0000256" key="1">
    <source>
        <dbReference type="ARBA" id="ARBA00004637"/>
    </source>
</evidence>
<evidence type="ECO:0000256" key="4">
    <source>
        <dbReference type="ARBA" id="ARBA00022448"/>
    </source>
</evidence>
<feature type="region of interest" description="Disordered" evidence="16">
    <location>
        <begin position="390"/>
        <end position="480"/>
    </location>
</feature>
<evidence type="ECO:0000256" key="7">
    <source>
        <dbReference type="ARBA" id="ARBA00022792"/>
    </source>
</evidence>
<accession>A0A364MXL9</accession>
<dbReference type="PANTHER" id="PTHR10721:SF1">
    <property type="entry name" value="MITOCHONDRIAL IMPORT INNER MEMBRANE TRANSLOCASE SUBUNIT TIM44"/>
    <property type="match status" value="1"/>
</dbReference>
<evidence type="ECO:0000259" key="17">
    <source>
        <dbReference type="PROSITE" id="PS51858"/>
    </source>
</evidence>
<feature type="compositionally biased region" description="Basic and acidic residues" evidence="16">
    <location>
        <begin position="435"/>
        <end position="469"/>
    </location>
</feature>
<dbReference type="PANTHER" id="PTHR10721">
    <property type="entry name" value="MITOCHONDRIAL IMPORT INNER MEMBRANE TRANSLOCASE SUBUNIT TIM44"/>
    <property type="match status" value="1"/>
</dbReference>
<keyword evidence="19" id="KW-1185">Reference proteome</keyword>
<keyword evidence="12" id="KW-0811">Translocation</keyword>
<feature type="region of interest" description="Disordered" evidence="16">
    <location>
        <begin position="620"/>
        <end position="639"/>
    </location>
</feature>
<dbReference type="Pfam" id="PF04280">
    <property type="entry name" value="Tim44"/>
    <property type="match status" value="1"/>
</dbReference>
<dbReference type="InterPro" id="IPR007379">
    <property type="entry name" value="Tim44-like_dom"/>
</dbReference>
<feature type="compositionally biased region" description="Basic and acidic residues" evidence="16">
    <location>
        <begin position="405"/>
        <end position="420"/>
    </location>
</feature>
<dbReference type="InterPro" id="IPR008580">
    <property type="entry name" value="PPPDE_dom"/>
</dbReference>
<protein>
    <recommendedName>
        <fullName evidence="15">Mitochondrial import inner membrane translocase subunit TIM44</fullName>
    </recommendedName>
</protein>
<evidence type="ECO:0000256" key="10">
    <source>
        <dbReference type="ARBA" id="ARBA00022927"/>
    </source>
</evidence>
<dbReference type="STRING" id="183478.A0A364MXL9"/>
<evidence type="ECO:0000256" key="14">
    <source>
        <dbReference type="ARBA" id="ARBA00023136"/>
    </source>
</evidence>
<keyword evidence="7" id="KW-0999">Mitochondrion inner membrane</keyword>
<evidence type="ECO:0000256" key="5">
    <source>
        <dbReference type="ARBA" id="ARBA00022670"/>
    </source>
</evidence>
<evidence type="ECO:0000256" key="16">
    <source>
        <dbReference type="SAM" id="MobiDB-lite"/>
    </source>
</evidence>
<dbReference type="OrthoDB" id="10265990at2759"/>
<comment type="caution">
    <text evidence="18">The sequence shown here is derived from an EMBL/GenBank/DDBJ whole genome shotgun (WGS) entry which is preliminary data.</text>
</comment>
<evidence type="ECO:0000256" key="6">
    <source>
        <dbReference type="ARBA" id="ARBA00022741"/>
    </source>
</evidence>
<feature type="compositionally biased region" description="Basic residues" evidence="16">
    <location>
        <begin position="8"/>
        <end position="20"/>
    </location>
</feature>
<keyword evidence="10" id="KW-0653">Protein transport</keyword>
<dbReference type="EMBL" id="QGDH01000113">
    <property type="protein sequence ID" value="RAR06598.1"/>
    <property type="molecule type" value="Genomic_DNA"/>
</dbReference>
<feature type="region of interest" description="Disordered" evidence="16">
    <location>
        <begin position="347"/>
        <end position="367"/>
    </location>
</feature>
<evidence type="ECO:0000256" key="11">
    <source>
        <dbReference type="ARBA" id="ARBA00022946"/>
    </source>
</evidence>
<dbReference type="SUPFAM" id="SSF54427">
    <property type="entry name" value="NTF2-like"/>
    <property type="match status" value="1"/>
</dbReference>
<evidence type="ECO:0000256" key="2">
    <source>
        <dbReference type="ARBA" id="ARBA00008140"/>
    </source>
</evidence>
<comment type="subcellular location">
    <subcellularLocation>
        <location evidence="1">Mitochondrion inner membrane</location>
        <topology evidence="1">Peripheral membrane protein</topology>
    </subcellularLocation>
</comment>
<dbReference type="Gene3D" id="3.10.450.240">
    <property type="match status" value="1"/>
</dbReference>
<dbReference type="GO" id="GO:0005743">
    <property type="term" value="C:mitochondrial inner membrane"/>
    <property type="evidence" value="ECO:0007669"/>
    <property type="project" value="UniProtKB-SubCell"/>
</dbReference>
<keyword evidence="11" id="KW-0809">Transit peptide</keyword>
<sequence length="859" mass="95113">MSSSTRPKPSRKSSGQHHRSTLSMQRTEVTIHVYDLLPPGKVSTLLWAIGSSLLHSGVVIGDKEYAYGGHDRRDLTGVYWAKPGQEPPGGTFKQAILHGFSFRPAEELEAIIQEASREFQGTSYNLLTKNCNHFTSYLCEKLTGRPAPGYLNRAASIGVALPCVVPREWIAPPDYDTADGELLDEEFEDEGSSMLRHDRERERARTAEEARGWENTSYSAGTSRGDQGGARGSVRHEARNLAPRLVNIADTDSSGLLRSVGAALSVFVAWEKGRSDCVFRHDAQIVDVKERNVRKTVLLAMLSMRPPTAATFAAGARWSIQPAAATPASAYGRAAAYRRISALPPTSHASATRTCLPPTSPSSSQPFLRSAFLPQDVLFRTSSAYARHFSSHPALQKQAQNQAGVKDEEPAPQSEAKKSTTSEGSTAEEAAGHQANKEGEEAKEKKEGEEESGEQKEGEEGQKKEKKDTPPPPPHGDKTPWQVFTETLKQEFQASKDWNEGTKQLGGALHDFQQNPNVQKAGQISEAAKTRTTEALKATASAVGHGAAWTWDTMPVKGVRAAARVTGSGLEYATRPVRQTKAFQAVKETIDDGSSSRYGGWVEKEERRKRRELRELNELKRNGGRNLGPMEEDPDAGTNVTLHKDAKYKEVWREWKDNSKLAQGFFSMKTVYRESDNAIIETARSISDRITGFFAENETAMVIKRFREMDPNFQMEPFLTEMREYILPEVLDAYVKGDVAVLKEWLSAAQYSVYAALMQQYQAAGLKSDGKIVDIRGVDVLNAKLLEPGEIPVFILTCRTQEVHVYRNAKSGELASGMDDKVQQVTYAIGVTRIPEDVNNPETRGWRLIELQKSARDYY</sequence>
<evidence type="ECO:0000256" key="12">
    <source>
        <dbReference type="ARBA" id="ARBA00023010"/>
    </source>
</evidence>
<evidence type="ECO:0000313" key="18">
    <source>
        <dbReference type="EMBL" id="RAR06598.1"/>
    </source>
</evidence>
<feature type="region of interest" description="Disordered" evidence="16">
    <location>
        <begin position="1"/>
        <end position="24"/>
    </location>
</feature>
<dbReference type="Pfam" id="PF05903">
    <property type="entry name" value="Peptidase_C97"/>
    <property type="match status" value="1"/>
</dbReference>
<feature type="compositionally biased region" description="Polar residues" evidence="16">
    <location>
        <begin position="214"/>
        <end position="225"/>
    </location>
</feature>
<organism evidence="18 19">
    <name type="scientific">Stemphylium lycopersici</name>
    <name type="common">Tomato gray leaf spot disease fungus</name>
    <name type="synonym">Thyrospora lycopersici</name>
    <dbReference type="NCBI Taxonomy" id="183478"/>
    <lineage>
        <taxon>Eukaryota</taxon>
        <taxon>Fungi</taxon>
        <taxon>Dikarya</taxon>
        <taxon>Ascomycota</taxon>
        <taxon>Pezizomycotina</taxon>
        <taxon>Dothideomycetes</taxon>
        <taxon>Pleosporomycetidae</taxon>
        <taxon>Pleosporales</taxon>
        <taxon>Pleosporineae</taxon>
        <taxon>Pleosporaceae</taxon>
        <taxon>Stemphylium</taxon>
    </lineage>
</organism>
<dbReference type="GO" id="GO:0006508">
    <property type="term" value="P:proteolysis"/>
    <property type="evidence" value="ECO:0007669"/>
    <property type="project" value="UniProtKB-KW"/>
</dbReference>
<dbReference type="SMART" id="SM00978">
    <property type="entry name" value="Tim44"/>
    <property type="match status" value="1"/>
</dbReference>
<keyword evidence="13" id="KW-0496">Mitochondrion</keyword>
<keyword evidence="8" id="KW-0378">Hydrolase</keyword>
<comment type="similarity">
    <text evidence="3">Belongs to the Tim44 family.</text>
</comment>
<keyword evidence="14" id="KW-0472">Membrane</keyword>
<dbReference type="GO" id="GO:0005524">
    <property type="term" value="F:ATP binding"/>
    <property type="evidence" value="ECO:0007669"/>
    <property type="project" value="UniProtKB-KW"/>
</dbReference>
<dbReference type="GO" id="GO:0008233">
    <property type="term" value="F:peptidase activity"/>
    <property type="evidence" value="ECO:0007669"/>
    <property type="project" value="UniProtKB-KW"/>
</dbReference>
<dbReference type="FunFam" id="3.10.450.240:FF:000002">
    <property type="entry name" value="Mitochondrial import inner membrane translocase subunit TIM44"/>
    <property type="match status" value="1"/>
</dbReference>
<dbReference type="AlphaFoldDB" id="A0A364MXL9"/>
<dbReference type="Gene3D" id="3.90.1720.30">
    <property type="entry name" value="PPPDE domains"/>
    <property type="match status" value="1"/>
</dbReference>
<evidence type="ECO:0000256" key="3">
    <source>
        <dbReference type="ARBA" id="ARBA00009597"/>
    </source>
</evidence>
<evidence type="ECO:0000256" key="13">
    <source>
        <dbReference type="ARBA" id="ARBA00023128"/>
    </source>
</evidence>
<dbReference type="GO" id="GO:0051087">
    <property type="term" value="F:protein-folding chaperone binding"/>
    <property type="evidence" value="ECO:0007669"/>
    <property type="project" value="TreeGrafter"/>
</dbReference>
<proteinExistence type="inferred from homology"/>
<comment type="similarity">
    <text evidence="2">Belongs to the DeSI family.</text>
</comment>
<keyword evidence="4" id="KW-0813">Transport</keyword>
<dbReference type="SMART" id="SM01179">
    <property type="entry name" value="DUF862"/>
    <property type="match status" value="1"/>
</dbReference>
<dbReference type="InterPro" id="IPR032710">
    <property type="entry name" value="NTF2-like_dom_sf"/>
</dbReference>
<gene>
    <name evidence="18" type="ORF">DDE83_006879</name>
</gene>
<feature type="domain" description="PPPDE" evidence="17">
    <location>
        <begin position="27"/>
        <end position="169"/>
    </location>
</feature>
<evidence type="ECO:0000256" key="9">
    <source>
        <dbReference type="ARBA" id="ARBA00022840"/>
    </source>
</evidence>
<keyword evidence="5" id="KW-0645">Protease</keyword>
<dbReference type="GO" id="GO:0030150">
    <property type="term" value="P:protein import into mitochondrial matrix"/>
    <property type="evidence" value="ECO:0007669"/>
    <property type="project" value="TreeGrafter"/>
</dbReference>
<keyword evidence="9" id="KW-0067">ATP-binding</keyword>
<name>A0A364MXL9_STELY</name>
<dbReference type="InterPro" id="IPR042266">
    <property type="entry name" value="PPPDE_sf"/>
</dbReference>
<evidence type="ECO:0000256" key="8">
    <source>
        <dbReference type="ARBA" id="ARBA00022801"/>
    </source>
</evidence>
<dbReference type="PROSITE" id="PS51858">
    <property type="entry name" value="PPPDE"/>
    <property type="match status" value="1"/>
</dbReference>
<feature type="compositionally biased region" description="Basic and acidic residues" evidence="16">
    <location>
        <begin position="195"/>
        <end position="212"/>
    </location>
</feature>
<keyword evidence="6" id="KW-0547">Nucleotide-binding</keyword>
<reference evidence="19" key="1">
    <citation type="submission" date="2018-05" db="EMBL/GenBank/DDBJ databases">
        <title>Draft genome sequence of Stemphylium lycopersici strain CIDEFI 213.</title>
        <authorList>
            <person name="Medina R."/>
            <person name="Franco M.E.E."/>
            <person name="Lucentini C.G."/>
            <person name="Saparrat M.C.N."/>
            <person name="Balatti P.A."/>
        </authorList>
    </citation>
    <scope>NUCLEOTIDE SEQUENCE [LARGE SCALE GENOMIC DNA]</scope>
    <source>
        <strain evidence="19">CIDEFI 213</strain>
    </source>
</reference>
<dbReference type="InterPro" id="IPR039544">
    <property type="entry name" value="Tim44-like"/>
</dbReference>
<feature type="region of interest" description="Disordered" evidence="16">
    <location>
        <begin position="188"/>
        <end position="233"/>
    </location>
</feature>
<evidence type="ECO:0000313" key="19">
    <source>
        <dbReference type="Proteomes" id="UP000249619"/>
    </source>
</evidence>